<dbReference type="AlphaFoldDB" id="A0A4U0FG43"/>
<evidence type="ECO:0000313" key="2">
    <source>
        <dbReference type="Proteomes" id="UP000309673"/>
    </source>
</evidence>
<dbReference type="Proteomes" id="UP000309673">
    <property type="component" value="Unassembled WGS sequence"/>
</dbReference>
<protein>
    <submittedName>
        <fullName evidence="1">DUF4145 domain-containing protein</fullName>
    </submittedName>
</protein>
<reference evidence="1 2" key="1">
    <citation type="submission" date="2019-04" db="EMBL/GenBank/DDBJ databases">
        <title>Cohnella sp. nov., isolated from soil.</title>
        <authorList>
            <person name="Kim W."/>
        </authorList>
    </citation>
    <scope>NUCLEOTIDE SEQUENCE [LARGE SCALE GENOMIC DNA]</scope>
    <source>
        <strain evidence="1 2">CAU 1483</strain>
    </source>
</reference>
<keyword evidence="2" id="KW-1185">Reference proteome</keyword>
<proteinExistence type="predicted"/>
<evidence type="ECO:0000313" key="1">
    <source>
        <dbReference type="EMBL" id="TJY43838.1"/>
    </source>
</evidence>
<dbReference type="EMBL" id="SUPK01000001">
    <property type="protein sequence ID" value="TJY43838.1"/>
    <property type="molecule type" value="Genomic_DNA"/>
</dbReference>
<comment type="caution">
    <text evidence="1">The sequence shown here is derived from an EMBL/GenBank/DDBJ whole genome shotgun (WGS) entry which is preliminary data.</text>
</comment>
<name>A0A4U0FG43_9BACL</name>
<organism evidence="1 2">
    <name type="scientific">Cohnella pontilimi</name>
    <dbReference type="NCBI Taxonomy" id="2564100"/>
    <lineage>
        <taxon>Bacteria</taxon>
        <taxon>Bacillati</taxon>
        <taxon>Bacillota</taxon>
        <taxon>Bacilli</taxon>
        <taxon>Bacillales</taxon>
        <taxon>Paenibacillaceae</taxon>
        <taxon>Cohnella</taxon>
    </lineage>
</organism>
<dbReference type="RefSeq" id="WP_136775559.1">
    <property type="nucleotide sequence ID" value="NZ_SUPK01000001.1"/>
</dbReference>
<accession>A0A4U0FG43</accession>
<dbReference type="OrthoDB" id="1435962at2"/>
<gene>
    <name evidence="1" type="ORF">E5161_00020</name>
</gene>
<sequence length="219" mass="24973">MNIQSITEQIDYVLSKWNTLKSQSRYEDCSDLPGDQVMEVISLIDSTINRLTPPGSIHRENAKSIATRYGVDNSYIMKSFAGILKAIRSEYESGYIQTIQELIHADVFSDFIDMADYLISEGYKDPAAVMIGSVLEEHLRKLCDRNHILTMDNGKPKKADRFNSELASNNAYSKLDQKNITSWLDLRNKAAHGKYSEYTKEQVLLYSQSVRDFITRNPA</sequence>